<evidence type="ECO:0000313" key="3">
    <source>
        <dbReference type="Proteomes" id="UP000308530"/>
    </source>
</evidence>
<dbReference type="EMBL" id="CP058350">
    <property type="protein sequence ID" value="QLF68746.1"/>
    <property type="molecule type" value="Genomic_DNA"/>
</dbReference>
<keyword evidence="1" id="KW-0812">Transmembrane</keyword>
<keyword evidence="3" id="KW-1185">Reference proteome</keyword>
<keyword evidence="1" id="KW-1133">Transmembrane helix</keyword>
<dbReference type="Proteomes" id="UP000308530">
    <property type="component" value="Chromosome"/>
</dbReference>
<evidence type="ECO:0000256" key="1">
    <source>
        <dbReference type="SAM" id="Phobius"/>
    </source>
</evidence>
<keyword evidence="1" id="KW-0472">Membrane</keyword>
<sequence>MLFEFIAAVVSAVAVAGIAMTLRFITRYRLPKWIVPASAGLGMLSYTIWSEYSWFDRVTQAMPPEVTVAWSNGAEDFWRPWSYYKPVINRFTAVDMRTAQTHPNHPGQVMVDLVLAARWQQSARLKVVFDCPGARRADLLGSDVSVADDGTITGADWINVGPDDPTLRAACAGQAGTST</sequence>
<feature type="transmembrane region" description="Helical" evidence="1">
    <location>
        <begin position="6"/>
        <end position="25"/>
    </location>
</feature>
<accession>A0ABX6QKA0</accession>
<dbReference type="RefSeq" id="WP_138287057.1">
    <property type="nucleotide sequence ID" value="NZ_CP058350.1"/>
</dbReference>
<name>A0ABX6QKA0_9HYPH</name>
<reference evidence="2 3" key="1">
    <citation type="submission" date="2020-06" db="EMBL/GenBank/DDBJ databases">
        <title>Genome sequence of Rhizobium sp strain ADMK78.</title>
        <authorList>
            <person name="Rahi P."/>
        </authorList>
    </citation>
    <scope>NUCLEOTIDE SEQUENCE [LARGE SCALE GENOMIC DNA]</scope>
    <source>
        <strain evidence="2 3">ADMK78</strain>
    </source>
</reference>
<protein>
    <submittedName>
        <fullName evidence="2">Uncharacterized protein</fullName>
    </submittedName>
</protein>
<evidence type="ECO:0000313" key="2">
    <source>
        <dbReference type="EMBL" id="QLF68746.1"/>
    </source>
</evidence>
<organism evidence="2 3">
    <name type="scientific">Peteryoungia desertarenae</name>
    <dbReference type="NCBI Taxonomy" id="1813451"/>
    <lineage>
        <taxon>Bacteria</taxon>
        <taxon>Pseudomonadati</taxon>
        <taxon>Pseudomonadota</taxon>
        <taxon>Alphaproteobacteria</taxon>
        <taxon>Hyphomicrobiales</taxon>
        <taxon>Rhizobiaceae</taxon>
        <taxon>Peteryoungia</taxon>
    </lineage>
</organism>
<proteinExistence type="predicted"/>
<gene>
    <name evidence="2" type="ORF">FE840_003825</name>
</gene>